<name>A0A4C1TF32_EUMVA</name>
<proteinExistence type="predicted"/>
<dbReference type="AlphaFoldDB" id="A0A4C1TF32"/>
<accession>A0A4C1TF32</accession>
<dbReference type="Proteomes" id="UP000299102">
    <property type="component" value="Unassembled WGS sequence"/>
</dbReference>
<comment type="caution">
    <text evidence="1">The sequence shown here is derived from an EMBL/GenBank/DDBJ whole genome shotgun (WGS) entry which is preliminary data.</text>
</comment>
<evidence type="ECO:0000313" key="1">
    <source>
        <dbReference type="EMBL" id="GBP13082.1"/>
    </source>
</evidence>
<keyword evidence="2" id="KW-1185">Reference proteome</keyword>
<gene>
    <name evidence="1" type="ORF">EVAR_93054_1</name>
</gene>
<reference evidence="1 2" key="1">
    <citation type="journal article" date="2019" name="Commun. Biol.">
        <title>The bagworm genome reveals a unique fibroin gene that provides high tensile strength.</title>
        <authorList>
            <person name="Kono N."/>
            <person name="Nakamura H."/>
            <person name="Ohtoshi R."/>
            <person name="Tomita M."/>
            <person name="Numata K."/>
            <person name="Arakawa K."/>
        </authorList>
    </citation>
    <scope>NUCLEOTIDE SEQUENCE [LARGE SCALE GENOMIC DNA]</scope>
</reference>
<sequence length="116" mass="13258">MGAAWRGAYRLRVKEVEKLGLDVAIGRRVARRLSPAAIVFALQIAFERARRPLPPLIDNSKTRNLCHPLPRHSCRHTVVYVFVSKECGKGTRDVKASVVTRSLFKCSFRSRKRRSR</sequence>
<organism evidence="1 2">
    <name type="scientific">Eumeta variegata</name>
    <name type="common">Bagworm moth</name>
    <name type="synonym">Eumeta japonica</name>
    <dbReference type="NCBI Taxonomy" id="151549"/>
    <lineage>
        <taxon>Eukaryota</taxon>
        <taxon>Metazoa</taxon>
        <taxon>Ecdysozoa</taxon>
        <taxon>Arthropoda</taxon>
        <taxon>Hexapoda</taxon>
        <taxon>Insecta</taxon>
        <taxon>Pterygota</taxon>
        <taxon>Neoptera</taxon>
        <taxon>Endopterygota</taxon>
        <taxon>Lepidoptera</taxon>
        <taxon>Glossata</taxon>
        <taxon>Ditrysia</taxon>
        <taxon>Tineoidea</taxon>
        <taxon>Psychidae</taxon>
        <taxon>Oiketicinae</taxon>
        <taxon>Eumeta</taxon>
    </lineage>
</organism>
<dbReference type="EMBL" id="BGZK01000055">
    <property type="protein sequence ID" value="GBP13082.1"/>
    <property type="molecule type" value="Genomic_DNA"/>
</dbReference>
<evidence type="ECO:0000313" key="2">
    <source>
        <dbReference type="Proteomes" id="UP000299102"/>
    </source>
</evidence>
<protein>
    <submittedName>
        <fullName evidence="1">Uncharacterized protein</fullName>
    </submittedName>
</protein>